<organism evidence="3 4">
    <name type="scientific">Spirosoma endophyticum</name>
    <dbReference type="NCBI Taxonomy" id="662367"/>
    <lineage>
        <taxon>Bacteria</taxon>
        <taxon>Pseudomonadati</taxon>
        <taxon>Bacteroidota</taxon>
        <taxon>Cytophagia</taxon>
        <taxon>Cytophagales</taxon>
        <taxon>Cytophagaceae</taxon>
        <taxon>Spirosoma</taxon>
    </lineage>
</organism>
<feature type="domain" description="Saccharopine dehydrogenase NADP binding" evidence="1">
    <location>
        <begin position="4"/>
        <end position="137"/>
    </location>
</feature>
<dbReference type="Pfam" id="PF16653">
    <property type="entry name" value="Sacchrp_dh_C"/>
    <property type="match status" value="1"/>
</dbReference>
<dbReference type="STRING" id="662367.SAMN05216167_102390"/>
<dbReference type="Gene3D" id="3.40.50.720">
    <property type="entry name" value="NAD(P)-binding Rossmann-like Domain"/>
    <property type="match status" value="1"/>
</dbReference>
<reference evidence="3 4" key="1">
    <citation type="submission" date="2016-10" db="EMBL/GenBank/DDBJ databases">
        <authorList>
            <person name="de Groot N.N."/>
        </authorList>
    </citation>
    <scope>NUCLEOTIDE SEQUENCE [LARGE SCALE GENOMIC DNA]</scope>
    <source>
        <strain evidence="3 4">DSM 26130</strain>
    </source>
</reference>
<protein>
    <submittedName>
        <fullName evidence="3">Carboxynorspermidine dehydrogenase</fullName>
    </submittedName>
</protein>
<dbReference type="InterPro" id="IPR036291">
    <property type="entry name" value="NAD(P)-bd_dom_sf"/>
</dbReference>
<dbReference type="PANTHER" id="PTHR43796">
    <property type="entry name" value="CARBOXYNORSPERMIDINE SYNTHASE"/>
    <property type="match status" value="1"/>
</dbReference>
<evidence type="ECO:0000313" key="4">
    <source>
        <dbReference type="Proteomes" id="UP000198598"/>
    </source>
</evidence>
<evidence type="ECO:0000313" key="3">
    <source>
        <dbReference type="EMBL" id="SFC78025.1"/>
    </source>
</evidence>
<dbReference type="InterPro" id="IPR005097">
    <property type="entry name" value="Sacchrp_dh_NADP-bd"/>
</dbReference>
<dbReference type="Proteomes" id="UP000198598">
    <property type="component" value="Unassembled WGS sequence"/>
</dbReference>
<keyword evidence="4" id="KW-1185">Reference proteome</keyword>
<name>A0A1I1LYG0_9BACT</name>
<dbReference type="Pfam" id="PF03435">
    <property type="entry name" value="Sacchrp_dh_NADP"/>
    <property type="match status" value="1"/>
</dbReference>
<gene>
    <name evidence="3" type="ORF">SAMN05216167_102390</name>
</gene>
<dbReference type="PANTHER" id="PTHR43796:SF2">
    <property type="entry name" value="CARBOXYNORSPERMIDINE SYNTHASE"/>
    <property type="match status" value="1"/>
</dbReference>
<sequence>MANVLIIGAGGVGSVVAHKCALNSDVFTSITLASRTKSKCDRIAAEIREMHDVTIQTAQVDADVVADMVALIRSVNPVLVINVALPYQDLPIMDACLEAGVHYMDTANYEPKDVAKFEYSWQWAYKERFEQAGLMALLGCGFDPGATQVFTAYANKHYFDRMDYLDIVDCNAGNHGKAFATNFNPEINIREITQPGRYWENGEWIEIPAMSIHKPIEYPGIGARESYVLYHEELESLVKNFPTLKRARFWMTFGQAYLTHLEVLQNVGMTRIDPIKFQGMDVIPLEFLKAVLPAPDSLGENYTGQTSIGCQIKGVKDGEERTCFIWNNCDHAETYREVRGQAVSYTTGVPAMIGAMLMLTGVWMKPGVWNCEELDPDPFIEQMNKQGLPVNERINVPLPHEYPA</sequence>
<dbReference type="AlphaFoldDB" id="A0A1I1LYG0"/>
<dbReference type="InterPro" id="IPR032095">
    <property type="entry name" value="Sacchrp_dh-like_C"/>
</dbReference>
<dbReference type="RefSeq" id="WP_093824340.1">
    <property type="nucleotide sequence ID" value="NZ_FOLQ01000002.1"/>
</dbReference>
<dbReference type="OrthoDB" id="9769367at2"/>
<proteinExistence type="predicted"/>
<accession>A0A1I1LYG0</accession>
<evidence type="ECO:0000259" key="2">
    <source>
        <dbReference type="Pfam" id="PF16653"/>
    </source>
</evidence>
<dbReference type="Gene3D" id="3.30.360.10">
    <property type="entry name" value="Dihydrodipicolinate Reductase, domain 2"/>
    <property type="match status" value="1"/>
</dbReference>
<dbReference type="EMBL" id="FOLQ01000002">
    <property type="protein sequence ID" value="SFC78025.1"/>
    <property type="molecule type" value="Genomic_DNA"/>
</dbReference>
<dbReference type="SUPFAM" id="SSF51735">
    <property type="entry name" value="NAD(P)-binding Rossmann-fold domains"/>
    <property type="match status" value="1"/>
</dbReference>
<feature type="domain" description="Saccharopine dehydrogenase-like C-terminal" evidence="2">
    <location>
        <begin position="141"/>
        <end position="388"/>
    </location>
</feature>
<evidence type="ECO:0000259" key="1">
    <source>
        <dbReference type="Pfam" id="PF03435"/>
    </source>
</evidence>